<reference evidence="1" key="1">
    <citation type="journal article" date="2021" name="Proc. Natl. Acad. Sci. U.S.A.">
        <title>A Catalog of Tens of Thousands of Viruses from Human Metagenomes Reveals Hidden Associations with Chronic Diseases.</title>
        <authorList>
            <person name="Tisza M.J."/>
            <person name="Buck C.B."/>
        </authorList>
    </citation>
    <scope>NUCLEOTIDE SEQUENCE</scope>
    <source>
        <strain evidence="1">CtCQc22</strain>
    </source>
</reference>
<sequence>MSYKTGTAKNERDLLDILNKFLTTDPTLVANGQAWTVLLDKTVAKTATEVEKRKIVWKSTGTGVEQDIYVMCETVNNIASDIYNLNFFGGTFFNIALVTGDNVQAGIINISPGVVLFADARPIDYYMVADGRCFKVVTRISNVCSSAYCGFILPTVPPTEYPYPLCIAGTAPIKTPIDYNHSLILLRYSNTESYNSSIVDPRSGNCWLFTPDQSWRDFGGSSYSRYSNDSAAQVLYPMAISQKHSSRAWNVLKSVTASPGGHYPLYPVEFLGLANGSQGINRWGSYDGVYWIPGVQRAVGDEVTLPNGNKGVVCNGAFRTMTTDYFVLELGA</sequence>
<evidence type="ECO:0008006" key="2">
    <source>
        <dbReference type="Google" id="ProtNLM"/>
    </source>
</evidence>
<name>A0A8S5SWK0_9CAUD</name>
<protein>
    <recommendedName>
        <fullName evidence="2">Virion structural protein</fullName>
    </recommendedName>
</protein>
<accession>A0A8S5SWK0</accession>
<evidence type="ECO:0000313" key="1">
    <source>
        <dbReference type="EMBL" id="DAF55445.1"/>
    </source>
</evidence>
<organism evidence="1">
    <name type="scientific">Siphoviridae sp. ctCQc22</name>
    <dbReference type="NCBI Taxonomy" id="2827807"/>
    <lineage>
        <taxon>Viruses</taxon>
        <taxon>Duplodnaviria</taxon>
        <taxon>Heunggongvirae</taxon>
        <taxon>Uroviricota</taxon>
        <taxon>Caudoviricetes</taxon>
    </lineage>
</organism>
<dbReference type="EMBL" id="BK032691">
    <property type="protein sequence ID" value="DAF55445.1"/>
    <property type="molecule type" value="Genomic_DNA"/>
</dbReference>
<proteinExistence type="predicted"/>